<dbReference type="Pfam" id="PF01266">
    <property type="entry name" value="DAO"/>
    <property type="match status" value="1"/>
</dbReference>
<dbReference type="EMBL" id="JAGPUO010000008">
    <property type="protein sequence ID" value="KAG5660999.1"/>
    <property type="molecule type" value="Genomic_DNA"/>
</dbReference>
<dbReference type="InterPro" id="IPR006076">
    <property type="entry name" value="FAD-dep_OxRdtase"/>
</dbReference>
<evidence type="ECO:0000313" key="4">
    <source>
        <dbReference type="Proteomes" id="UP000782241"/>
    </source>
</evidence>
<dbReference type="Gene3D" id="3.50.50.60">
    <property type="entry name" value="FAD/NAD(P)-binding domain"/>
    <property type="match status" value="1"/>
</dbReference>
<dbReference type="InterPro" id="IPR027417">
    <property type="entry name" value="P-loop_NTPase"/>
</dbReference>
<dbReference type="AlphaFoldDB" id="A0A9P7H295"/>
<dbReference type="Pfam" id="PF00071">
    <property type="entry name" value="Ras"/>
    <property type="match status" value="1"/>
</dbReference>
<dbReference type="SUPFAM" id="SSF51905">
    <property type="entry name" value="FAD/NAD(P)-binding domain"/>
    <property type="match status" value="1"/>
</dbReference>
<sequence>MGAIISTVQSVTSTISAGLKTLASLHSEFSSLLTRAASAPGFPVPEPTQSYWLDDPPFPALCDIQDGDLPQEADVVIIGSGITGASVAKSLLELSESKLRVVVCEARQLCSGATGRNGGHIKSAPYEEFALFRPKLGAEATRKVIRFKRKHLEMMKQLGESIPQAEVREVETVDVYLEKEDFEKAKKQVEEVKDWMPEEAHKIWESEEARKEFGVNELVAGAVSYSAGALWPYRLVTGVWNDLLERFSGLSINTHTPVESVTQNSDASYTVKTSRGVIKTQHIVHTTNAYTGQLVPSLRGSLAGALAHMSAQRPGASFPTSHGNRSWSVVYAPGFDYITQRPDGPDGTPGDLMIGGGFFRSRREGLDQIGLWDDSQTHALPLMHIRGVMPAVFEPQWGEGSKLVKSWTGILGFTGDLMPLVGRVPGSRVQKDSGEWMAAGFCGEGMVWAWLCGTALAVMVLGKEGEDLAEGVGRPGGRLDEWFPKDLLSVDKKRLRKAEIANLADFFDMMPEERIESWRQRVPSRLERRDPFEGDGFDERPATRLTFRDPSPPPERPRTRLSFLRAATPLFGRSSTPSDQTASSTMERRAKGKRKALLNLLSRKRKRREQEVEVPREPVHLNFLFVGSKEAGQTSLLLWVVQRTGLMYLLTMYSRSRYGYFPDSNGFSRPLYETYVNDRIYHDLNTVENLTYIEWDAVFLCFDIADKISMYTIIQWWHHASNRGFAKSKTFEPLLYLVGLKKDLRDQCFLEDHQSSSSNSSSGLLAYPTCCVCPSEAMWQAQRIGAHRYVECSAATGEGMKEVIDDSAREAMRRVVGGVCSKDEPVAAKKRRKFF</sequence>
<proteinExistence type="predicted"/>
<organism evidence="3 4">
    <name type="scientific">Fusarium avenaceum</name>
    <dbReference type="NCBI Taxonomy" id="40199"/>
    <lineage>
        <taxon>Eukaryota</taxon>
        <taxon>Fungi</taxon>
        <taxon>Dikarya</taxon>
        <taxon>Ascomycota</taxon>
        <taxon>Pezizomycotina</taxon>
        <taxon>Sordariomycetes</taxon>
        <taxon>Hypocreomycetidae</taxon>
        <taxon>Hypocreales</taxon>
        <taxon>Nectriaceae</taxon>
        <taxon>Fusarium</taxon>
        <taxon>Fusarium tricinctum species complex</taxon>
    </lineage>
</organism>
<feature type="compositionally biased region" description="Basic and acidic residues" evidence="1">
    <location>
        <begin position="529"/>
        <end position="542"/>
    </location>
</feature>
<feature type="domain" description="FAD dependent oxidoreductase" evidence="2">
    <location>
        <begin position="74"/>
        <end position="457"/>
    </location>
</feature>
<reference evidence="3" key="1">
    <citation type="submission" date="2021-04" db="EMBL/GenBank/DDBJ databases">
        <title>Draft genome of Fusarium avenaceum strain F156N33, isolated from an atmospheric sample in Virginia.</title>
        <authorList>
            <person name="Yang S."/>
            <person name="Vinatzer B.A."/>
            <person name="Coleman J."/>
        </authorList>
    </citation>
    <scope>NUCLEOTIDE SEQUENCE</scope>
    <source>
        <strain evidence="3">F156N33</strain>
    </source>
</reference>
<dbReference type="PANTHER" id="PTHR13847">
    <property type="entry name" value="SARCOSINE DEHYDROGENASE-RELATED"/>
    <property type="match status" value="1"/>
</dbReference>
<dbReference type="InterPro" id="IPR001806">
    <property type="entry name" value="Small_GTPase"/>
</dbReference>
<evidence type="ECO:0000256" key="1">
    <source>
        <dbReference type="SAM" id="MobiDB-lite"/>
    </source>
</evidence>
<comment type="caution">
    <text evidence="3">The sequence shown here is derived from an EMBL/GenBank/DDBJ whole genome shotgun (WGS) entry which is preliminary data.</text>
</comment>
<dbReference type="GO" id="GO:0003924">
    <property type="term" value="F:GTPase activity"/>
    <property type="evidence" value="ECO:0007669"/>
    <property type="project" value="InterPro"/>
</dbReference>
<gene>
    <name evidence="3" type="ORF">KAF25_002642</name>
</gene>
<dbReference type="GO" id="GO:0005525">
    <property type="term" value="F:GTP binding"/>
    <property type="evidence" value="ECO:0007669"/>
    <property type="project" value="InterPro"/>
</dbReference>
<dbReference type="InterPro" id="IPR036188">
    <property type="entry name" value="FAD/NAD-bd_sf"/>
</dbReference>
<dbReference type="Proteomes" id="UP000782241">
    <property type="component" value="Unassembled WGS sequence"/>
</dbReference>
<dbReference type="SMART" id="SM00174">
    <property type="entry name" value="RHO"/>
    <property type="match status" value="1"/>
</dbReference>
<dbReference type="Gene3D" id="3.30.9.10">
    <property type="entry name" value="D-Amino Acid Oxidase, subunit A, domain 2"/>
    <property type="match status" value="1"/>
</dbReference>
<evidence type="ECO:0000313" key="3">
    <source>
        <dbReference type="EMBL" id="KAG5660999.1"/>
    </source>
</evidence>
<evidence type="ECO:0000259" key="2">
    <source>
        <dbReference type="Pfam" id="PF01266"/>
    </source>
</evidence>
<accession>A0A9P7H295</accession>
<dbReference type="PANTHER" id="PTHR13847:SF213">
    <property type="entry name" value="DEPENDENT OXIDOREDUCTASE, PUTATIVE-RELATED"/>
    <property type="match status" value="1"/>
</dbReference>
<name>A0A9P7H295_9HYPO</name>
<protein>
    <recommendedName>
        <fullName evidence="2">FAD dependent oxidoreductase domain-containing protein</fullName>
    </recommendedName>
</protein>
<feature type="region of interest" description="Disordered" evidence="1">
    <location>
        <begin position="529"/>
        <end position="592"/>
    </location>
</feature>
<dbReference type="GO" id="GO:0005737">
    <property type="term" value="C:cytoplasm"/>
    <property type="evidence" value="ECO:0007669"/>
    <property type="project" value="TreeGrafter"/>
</dbReference>
<dbReference type="Gene3D" id="3.40.50.300">
    <property type="entry name" value="P-loop containing nucleotide triphosphate hydrolases"/>
    <property type="match status" value="1"/>
</dbReference>
<feature type="compositionally biased region" description="Polar residues" evidence="1">
    <location>
        <begin position="573"/>
        <end position="585"/>
    </location>
</feature>
<keyword evidence="4" id="KW-1185">Reference proteome</keyword>
<dbReference type="SUPFAM" id="SSF52540">
    <property type="entry name" value="P-loop containing nucleoside triphosphate hydrolases"/>
    <property type="match status" value="1"/>
</dbReference>